<accession>A0ABD0NS63</accession>
<evidence type="ECO:0000313" key="1">
    <source>
        <dbReference type="EMBL" id="KAL0164664.1"/>
    </source>
</evidence>
<proteinExistence type="predicted"/>
<dbReference type="Proteomes" id="UP001529510">
    <property type="component" value="Unassembled WGS sequence"/>
</dbReference>
<keyword evidence="2" id="KW-1185">Reference proteome</keyword>
<feature type="non-terminal residue" evidence="1">
    <location>
        <position position="1"/>
    </location>
</feature>
<organism evidence="1 2">
    <name type="scientific">Cirrhinus mrigala</name>
    <name type="common">Mrigala</name>
    <dbReference type="NCBI Taxonomy" id="683832"/>
    <lineage>
        <taxon>Eukaryota</taxon>
        <taxon>Metazoa</taxon>
        <taxon>Chordata</taxon>
        <taxon>Craniata</taxon>
        <taxon>Vertebrata</taxon>
        <taxon>Euteleostomi</taxon>
        <taxon>Actinopterygii</taxon>
        <taxon>Neopterygii</taxon>
        <taxon>Teleostei</taxon>
        <taxon>Ostariophysi</taxon>
        <taxon>Cypriniformes</taxon>
        <taxon>Cyprinidae</taxon>
        <taxon>Labeoninae</taxon>
        <taxon>Labeonini</taxon>
        <taxon>Cirrhinus</taxon>
    </lineage>
</organism>
<gene>
    <name evidence="1" type="ORF">M9458_040417</name>
</gene>
<evidence type="ECO:0000313" key="2">
    <source>
        <dbReference type="Proteomes" id="UP001529510"/>
    </source>
</evidence>
<feature type="non-terminal residue" evidence="1">
    <location>
        <position position="124"/>
    </location>
</feature>
<dbReference type="AlphaFoldDB" id="A0ABD0NS63"/>
<dbReference type="EMBL" id="JAMKFB020000020">
    <property type="protein sequence ID" value="KAL0164664.1"/>
    <property type="molecule type" value="Genomic_DNA"/>
</dbReference>
<name>A0ABD0NS63_CIRMR</name>
<protein>
    <submittedName>
        <fullName evidence="1">Uncharacterized protein</fullName>
    </submittedName>
</protein>
<reference evidence="1 2" key="1">
    <citation type="submission" date="2024-05" db="EMBL/GenBank/DDBJ databases">
        <title>Genome sequencing and assembly of Indian major carp, Cirrhinus mrigala (Hamilton, 1822).</title>
        <authorList>
            <person name="Mohindra V."/>
            <person name="Chowdhury L.M."/>
            <person name="Lal K."/>
            <person name="Jena J.K."/>
        </authorList>
    </citation>
    <scope>NUCLEOTIDE SEQUENCE [LARGE SCALE GENOMIC DNA]</scope>
    <source>
        <strain evidence="1">CM1030</strain>
        <tissue evidence="1">Blood</tissue>
    </source>
</reference>
<comment type="caution">
    <text evidence="1">The sequence shown here is derived from an EMBL/GenBank/DDBJ whole genome shotgun (WGS) entry which is preliminary data.</text>
</comment>
<sequence length="124" mass="13788">HRSINLFLSGYQRLWIETEEYSFEEKLVQDLAVSTGLASALPRVLCVPAGAFSAAECSAASTVPAKVREHVSARLMYSSWPVFSSAGYVTHYRPRHSSQGMHDFRLSLSSRHLTRKAVRFSAAV</sequence>